<proteinExistence type="predicted"/>
<dbReference type="Proteomes" id="UP001242480">
    <property type="component" value="Unassembled WGS sequence"/>
</dbReference>
<accession>A0ABU0JLH2</accession>
<comment type="caution">
    <text evidence="2">The sequence shown here is derived from an EMBL/GenBank/DDBJ whole genome shotgun (WGS) entry which is preliminary data.</text>
</comment>
<evidence type="ECO:0000313" key="3">
    <source>
        <dbReference type="Proteomes" id="UP001242480"/>
    </source>
</evidence>
<dbReference type="EMBL" id="JAUSVX010000030">
    <property type="protein sequence ID" value="MDQ0475144.1"/>
    <property type="molecule type" value="Genomic_DNA"/>
</dbReference>
<gene>
    <name evidence="2" type="ORF">QO011_008186</name>
</gene>
<protein>
    <recommendedName>
        <fullName evidence="4">Lectin-like protein BA14k</fullName>
    </recommendedName>
</protein>
<name>A0ABU0JLH2_9HYPH</name>
<feature type="chain" id="PRO_5046549656" description="Lectin-like protein BA14k" evidence="1">
    <location>
        <begin position="29"/>
        <end position="81"/>
    </location>
</feature>
<feature type="signal peptide" evidence="1">
    <location>
        <begin position="1"/>
        <end position="28"/>
    </location>
</feature>
<dbReference type="RefSeq" id="WP_307285944.1">
    <property type="nucleotide sequence ID" value="NZ_JAUSVX010000030.1"/>
</dbReference>
<evidence type="ECO:0000313" key="2">
    <source>
        <dbReference type="EMBL" id="MDQ0475144.1"/>
    </source>
</evidence>
<evidence type="ECO:0000256" key="1">
    <source>
        <dbReference type="SAM" id="SignalP"/>
    </source>
</evidence>
<reference evidence="2 3" key="1">
    <citation type="submission" date="2023-07" db="EMBL/GenBank/DDBJ databases">
        <title>Genomic Encyclopedia of Type Strains, Phase IV (KMG-IV): sequencing the most valuable type-strain genomes for metagenomic binning, comparative biology and taxonomic classification.</title>
        <authorList>
            <person name="Goeker M."/>
        </authorList>
    </citation>
    <scope>NUCLEOTIDE SEQUENCE [LARGE SCALE GENOMIC DNA]</scope>
    <source>
        <strain evidence="2 3">DSM 19619</strain>
    </source>
</reference>
<evidence type="ECO:0008006" key="4">
    <source>
        <dbReference type="Google" id="ProtNLM"/>
    </source>
</evidence>
<keyword evidence="3" id="KW-1185">Reference proteome</keyword>
<sequence>MSIRSTAYTLVAAALLSAAAFAPTPALAGGYGYDSGGYDYQPSYQPRYYQQPSYQHCYYRRVRYYDDYYNRYSYRRERVCD</sequence>
<keyword evidence="1" id="KW-0732">Signal</keyword>
<organism evidence="2 3">
    <name type="scientific">Labrys wisconsinensis</name>
    <dbReference type="NCBI Taxonomy" id="425677"/>
    <lineage>
        <taxon>Bacteria</taxon>
        <taxon>Pseudomonadati</taxon>
        <taxon>Pseudomonadota</taxon>
        <taxon>Alphaproteobacteria</taxon>
        <taxon>Hyphomicrobiales</taxon>
        <taxon>Xanthobacteraceae</taxon>
        <taxon>Labrys</taxon>
    </lineage>
</organism>